<dbReference type="GO" id="GO:0019264">
    <property type="term" value="P:glycine biosynthetic process from serine"/>
    <property type="evidence" value="ECO:0007669"/>
    <property type="project" value="UniProtKB-UniRule"/>
</dbReference>
<dbReference type="NCBIfam" id="NF000586">
    <property type="entry name" value="PRK00011.1"/>
    <property type="match status" value="1"/>
</dbReference>
<evidence type="ECO:0000313" key="14">
    <source>
        <dbReference type="EMBL" id="QIX58078.1"/>
    </source>
</evidence>
<dbReference type="InterPro" id="IPR049943">
    <property type="entry name" value="Ser_HO-MeTrfase-like"/>
</dbReference>
<dbReference type="PANTHER" id="PTHR11680">
    <property type="entry name" value="SERINE HYDROXYMETHYLTRANSFERASE"/>
    <property type="match status" value="1"/>
</dbReference>
<evidence type="ECO:0000256" key="1">
    <source>
        <dbReference type="ARBA" id="ARBA00001933"/>
    </source>
</evidence>
<comment type="catalytic activity">
    <reaction evidence="11">
        <text>(6R)-5,10-methylene-5,6,7,8-tetrahydrofolate + glycine + H2O = (6S)-5,6,7,8-tetrahydrofolate + L-serine</text>
        <dbReference type="Rhea" id="RHEA:15481"/>
        <dbReference type="ChEBI" id="CHEBI:15377"/>
        <dbReference type="ChEBI" id="CHEBI:15636"/>
        <dbReference type="ChEBI" id="CHEBI:33384"/>
        <dbReference type="ChEBI" id="CHEBI:57305"/>
        <dbReference type="ChEBI" id="CHEBI:57453"/>
        <dbReference type="EC" id="2.1.2.1"/>
    </reaction>
</comment>
<dbReference type="GO" id="GO:0004372">
    <property type="term" value="F:glycine hydroxymethyltransferase activity"/>
    <property type="evidence" value="ECO:0007669"/>
    <property type="project" value="UniProtKB-UniRule"/>
</dbReference>
<comment type="caution">
    <text evidence="11">Lacks conserved residue(s) required for the propagation of feature annotation.</text>
</comment>
<dbReference type="InterPro" id="IPR019798">
    <property type="entry name" value="Ser_HO-MeTrfase_PLP_BS"/>
</dbReference>
<dbReference type="InterPro" id="IPR015424">
    <property type="entry name" value="PyrdxlP-dep_Trfase"/>
</dbReference>
<comment type="cofactor">
    <cofactor evidence="1 11 12">
        <name>pyridoxal 5'-phosphate</name>
        <dbReference type="ChEBI" id="CHEBI:597326"/>
    </cofactor>
</comment>
<dbReference type="CDD" id="cd00378">
    <property type="entry name" value="SHMT"/>
    <property type="match status" value="1"/>
</dbReference>
<evidence type="ECO:0000256" key="3">
    <source>
        <dbReference type="ARBA" id="ARBA00006376"/>
    </source>
</evidence>
<evidence type="ECO:0000256" key="8">
    <source>
        <dbReference type="ARBA" id="ARBA00022679"/>
    </source>
</evidence>
<dbReference type="Proteomes" id="UP000503169">
    <property type="component" value="Chromosome"/>
</dbReference>
<evidence type="ECO:0000256" key="7">
    <source>
        <dbReference type="ARBA" id="ARBA00022605"/>
    </source>
</evidence>
<keyword evidence="8 11" id="KW-0808">Transferase</keyword>
<evidence type="ECO:0000256" key="2">
    <source>
        <dbReference type="ARBA" id="ARBA00004496"/>
    </source>
</evidence>
<dbReference type="EMBL" id="CP050919">
    <property type="protein sequence ID" value="QIX58078.1"/>
    <property type="molecule type" value="Genomic_DNA"/>
</dbReference>
<sequence length="411" mass="44178">MEYAGKDAQLWAAIGREEQRQEDTIELIASENIVSKEVAAAQGSVLTNKYAEGYPGKRYYGGCQFIDQVEQLAIDHAKELFGAAYANVQPHSGSQANMAVYQALLKPGDTILGMGMDAGGHLTHGSKVNFSGKLYHTYGYELSPETEELDYDAILAQAKEIQPQLIVAGASAYSQIIDWDKFRQIADEVGAYLMVDMAHIAGLVATGYHPNPVPVADVVTTTTHKTLRGPRGGMILSKSEELGKKFNSAVFPGTQGGPLEHVIAGKAQAFYEDLQPAFKDYIGQVVKNAAAMAEVFNESETIRVVTGGTANHLLVLDLTKTGLTGKDAQALLDSVMITTNKEAIPNDQRSPFVTSGLRVGTPAITSRGFKEDDAKQVASLIIKALDNADDQTILAEVKEAVHALTQAHPVD</sequence>
<feature type="binding site" evidence="11">
    <location>
        <begin position="350"/>
        <end position="352"/>
    </location>
    <ligand>
        <name>(6S)-5,6,7,8-tetrahydrofolate</name>
        <dbReference type="ChEBI" id="CHEBI:57453"/>
    </ligand>
</feature>
<evidence type="ECO:0000256" key="11">
    <source>
        <dbReference type="HAMAP-Rule" id="MF_00051"/>
    </source>
</evidence>
<comment type="function">
    <text evidence="10">Catalyzes the reversible interconversion of serine and glycine with tetrahydrofolate (THF) serving as the one-carbon carrier. This reaction serves as the major source of one-carbon groups required for the biosynthesis of purines, thymidylate, methionine, and other important biomolecules. Also exhibits THF-independent aldolase activity toward beta-hydroxyamino acids, producing glycine and aldehydes, via a retro-aldol mechanism. Thus, is able to catalyze the cleavage of L-allo-threonine.</text>
</comment>
<dbReference type="Gene3D" id="3.90.1150.10">
    <property type="entry name" value="Aspartate Aminotransferase, domain 1"/>
    <property type="match status" value="1"/>
</dbReference>
<evidence type="ECO:0000256" key="5">
    <source>
        <dbReference type="ARBA" id="ARBA00022490"/>
    </source>
</evidence>
<gene>
    <name evidence="11 14" type="primary">glyA</name>
    <name evidence="14" type="ORF">HCY95_00492</name>
</gene>
<comment type="subcellular location">
    <subcellularLocation>
        <location evidence="2 11">Cytoplasm</location>
    </subcellularLocation>
</comment>
<comment type="subunit">
    <text evidence="4 11">Homodimer.</text>
</comment>
<dbReference type="InterPro" id="IPR039429">
    <property type="entry name" value="SHMT-like_dom"/>
</dbReference>
<comment type="similarity">
    <text evidence="3 11">Belongs to the SHMT family.</text>
</comment>
<dbReference type="SUPFAM" id="SSF53383">
    <property type="entry name" value="PLP-dependent transferases"/>
    <property type="match status" value="1"/>
</dbReference>
<dbReference type="RefSeq" id="WP_003685860.1">
    <property type="nucleotide sequence ID" value="NZ_CALYNG010000030.1"/>
</dbReference>
<evidence type="ECO:0000256" key="10">
    <source>
        <dbReference type="ARBA" id="ARBA00054606"/>
    </source>
</evidence>
<feature type="binding site" evidence="11">
    <location>
        <begin position="120"/>
        <end position="122"/>
    </location>
    <ligand>
        <name>(6S)-5,6,7,8-tetrahydrofolate</name>
        <dbReference type="ChEBI" id="CHEBI:57453"/>
    </ligand>
</feature>
<keyword evidence="6 11" id="KW-0554">One-carbon metabolism</keyword>
<protein>
    <recommendedName>
        <fullName evidence="11">Serine hydroxymethyltransferase</fullName>
        <shortName evidence="11">SHMT</shortName>
        <shortName evidence="11">Serine methylase</shortName>
        <ecNumber evidence="11">2.1.2.1</ecNumber>
    </recommendedName>
</protein>
<evidence type="ECO:0000256" key="12">
    <source>
        <dbReference type="PIRSR" id="PIRSR000412-50"/>
    </source>
</evidence>
<feature type="binding site" evidence="11">
    <location>
        <position position="240"/>
    </location>
    <ligand>
        <name>(6S)-5,6,7,8-tetrahydrofolate</name>
        <dbReference type="ChEBI" id="CHEBI:57453"/>
    </ligand>
</feature>
<comment type="pathway">
    <text evidence="11">Amino-acid biosynthesis; glycine biosynthesis; glycine from L-serine: step 1/1.</text>
</comment>
<proteinExistence type="inferred from homology"/>
<name>A0AAJ4GD88_LIMFE</name>
<dbReference type="Pfam" id="PF00464">
    <property type="entry name" value="SHMT"/>
    <property type="match status" value="1"/>
</dbReference>
<keyword evidence="5 11" id="KW-0963">Cytoplasm</keyword>
<feature type="modified residue" description="N6-(pyridoxal phosphate)lysine" evidence="11 12">
    <location>
        <position position="225"/>
    </location>
</feature>
<dbReference type="GO" id="GO:0005829">
    <property type="term" value="C:cytosol"/>
    <property type="evidence" value="ECO:0007669"/>
    <property type="project" value="TreeGrafter"/>
</dbReference>
<evidence type="ECO:0000259" key="13">
    <source>
        <dbReference type="Pfam" id="PF00464"/>
    </source>
</evidence>
<dbReference type="GO" id="GO:0030170">
    <property type="term" value="F:pyridoxal phosphate binding"/>
    <property type="evidence" value="ECO:0007669"/>
    <property type="project" value="UniProtKB-UniRule"/>
</dbReference>
<dbReference type="EC" id="2.1.2.1" evidence="11"/>
<evidence type="ECO:0000313" key="15">
    <source>
        <dbReference type="Proteomes" id="UP000503169"/>
    </source>
</evidence>
<evidence type="ECO:0000256" key="4">
    <source>
        <dbReference type="ARBA" id="ARBA00011738"/>
    </source>
</evidence>
<comment type="pathway">
    <text evidence="11">One-carbon metabolism; tetrahydrofolate interconversion.</text>
</comment>
<dbReference type="GO" id="GO:0035999">
    <property type="term" value="P:tetrahydrofolate interconversion"/>
    <property type="evidence" value="ECO:0007669"/>
    <property type="project" value="UniProtKB-UniRule"/>
</dbReference>
<feature type="site" description="Plays an important role in substrate specificity" evidence="11">
    <location>
        <position position="224"/>
    </location>
</feature>
<dbReference type="InterPro" id="IPR015422">
    <property type="entry name" value="PyrdxlP-dep_Trfase_small"/>
</dbReference>
<keyword evidence="7 11" id="KW-0028">Amino-acid biosynthesis</keyword>
<dbReference type="FunFam" id="3.40.640.10:FF:000001">
    <property type="entry name" value="Serine hydroxymethyltransferase"/>
    <property type="match status" value="1"/>
</dbReference>
<evidence type="ECO:0000256" key="6">
    <source>
        <dbReference type="ARBA" id="ARBA00022563"/>
    </source>
</evidence>
<accession>A0AAJ4GD88</accession>
<dbReference type="PIRSF" id="PIRSF000412">
    <property type="entry name" value="SHMT"/>
    <property type="match status" value="1"/>
</dbReference>
<dbReference type="InterPro" id="IPR001085">
    <property type="entry name" value="Ser_HO-MeTrfase"/>
</dbReference>
<dbReference type="Gene3D" id="3.40.640.10">
    <property type="entry name" value="Type I PLP-dependent aspartate aminotransferase-like (Major domain)"/>
    <property type="match status" value="1"/>
</dbReference>
<evidence type="ECO:0000256" key="9">
    <source>
        <dbReference type="ARBA" id="ARBA00022898"/>
    </source>
</evidence>
<organism evidence="14 15">
    <name type="scientific">Limosilactobacillus fermentum</name>
    <name type="common">Lactobacillus fermentum</name>
    <dbReference type="NCBI Taxonomy" id="1613"/>
    <lineage>
        <taxon>Bacteria</taxon>
        <taxon>Bacillati</taxon>
        <taxon>Bacillota</taxon>
        <taxon>Bacilli</taxon>
        <taxon>Lactobacillales</taxon>
        <taxon>Lactobacillaceae</taxon>
        <taxon>Limosilactobacillus</taxon>
    </lineage>
</organism>
<dbReference type="AlphaFoldDB" id="A0AAJ4GD88"/>
<dbReference type="PANTHER" id="PTHR11680:SF35">
    <property type="entry name" value="SERINE HYDROXYMETHYLTRANSFERASE 1"/>
    <property type="match status" value="1"/>
</dbReference>
<dbReference type="HAMAP" id="MF_00051">
    <property type="entry name" value="SHMT"/>
    <property type="match status" value="1"/>
</dbReference>
<reference evidence="14 15" key="1">
    <citation type="submission" date="2020-04" db="EMBL/GenBank/DDBJ databases">
        <title>Novel strain L. Fermentum HFD1 producer antibacterial peptides.</title>
        <authorList>
            <person name="Ozhegov G.D."/>
            <person name="Pavlova A.S."/>
            <person name="Zhuravleva D.E."/>
            <person name="Gogoleva N.V."/>
            <person name="Shagimardanova E.I."/>
            <person name="Markelova M.I."/>
            <person name="Yarullina D.R."/>
            <person name="Kayumov A.R."/>
        </authorList>
    </citation>
    <scope>NUCLEOTIDE SEQUENCE [LARGE SCALE GENOMIC DNA]</scope>
    <source>
        <strain evidence="14 15">HFD1</strain>
    </source>
</reference>
<dbReference type="PROSITE" id="PS00096">
    <property type="entry name" value="SHMT"/>
    <property type="match status" value="1"/>
</dbReference>
<dbReference type="InterPro" id="IPR015421">
    <property type="entry name" value="PyrdxlP-dep_Trfase_major"/>
</dbReference>
<keyword evidence="9 11" id="KW-0663">Pyridoxal phosphate</keyword>
<feature type="domain" description="Serine hydroxymethyltransferase-like" evidence="13">
    <location>
        <begin position="6"/>
        <end position="381"/>
    </location>
</feature>